<dbReference type="AlphaFoldDB" id="A0A398E0G4"/>
<dbReference type="Pfam" id="PF08281">
    <property type="entry name" value="Sigma70_r4_2"/>
    <property type="match status" value="1"/>
</dbReference>
<dbReference type="InterPro" id="IPR013324">
    <property type="entry name" value="RNA_pol_sigma_r3/r4-like"/>
</dbReference>
<dbReference type="PANTHER" id="PTHR43133:SF51">
    <property type="entry name" value="RNA POLYMERASE SIGMA FACTOR"/>
    <property type="match status" value="1"/>
</dbReference>
<dbReference type="Pfam" id="PF04542">
    <property type="entry name" value="Sigma70_r2"/>
    <property type="match status" value="1"/>
</dbReference>
<comment type="similarity">
    <text evidence="1">Belongs to the sigma-70 factor family. ECF subfamily.</text>
</comment>
<dbReference type="SUPFAM" id="SSF88659">
    <property type="entry name" value="Sigma3 and sigma4 domains of RNA polymerase sigma factors"/>
    <property type="match status" value="1"/>
</dbReference>
<dbReference type="InterPro" id="IPR036388">
    <property type="entry name" value="WH-like_DNA-bd_sf"/>
</dbReference>
<protein>
    <submittedName>
        <fullName evidence="7">Sigma-70 family RNA polymerase sigma factor</fullName>
    </submittedName>
</protein>
<dbReference type="Proteomes" id="UP000266113">
    <property type="component" value="Unassembled WGS sequence"/>
</dbReference>
<keyword evidence="4" id="KW-0804">Transcription</keyword>
<sequence>MAGNNRGSVSPQRSPIIPSIRVVYPRAILGGILSLKKGADLVEGKSDKELLKDALSDTGAVAVLYERYRDRILACLIHTVLERDLAEELTEATFAKMVDNLPKLAHGSAPLVQWLYRVANNEAMSWFRHHRAEERYLARVRVGDNESDPDYDDMVSEAQRHESELRTAAVGLTPFERACVMLCYSEELKPREVAAILGCTAKRVSNALQHACRILRSGIEVNPDESRCTHEGKVREC</sequence>
<evidence type="ECO:0000313" key="7">
    <source>
        <dbReference type="EMBL" id="RIE17074.1"/>
    </source>
</evidence>
<name>A0A398E0G4_9BACT</name>
<dbReference type="InterPro" id="IPR039425">
    <property type="entry name" value="RNA_pol_sigma-70-like"/>
</dbReference>
<dbReference type="SUPFAM" id="SSF88946">
    <property type="entry name" value="Sigma2 domain of RNA polymerase sigma factors"/>
    <property type="match status" value="1"/>
</dbReference>
<keyword evidence="8" id="KW-1185">Reference proteome</keyword>
<dbReference type="PANTHER" id="PTHR43133">
    <property type="entry name" value="RNA POLYMERASE ECF-TYPE SIGMA FACTO"/>
    <property type="match status" value="1"/>
</dbReference>
<proteinExistence type="inferred from homology"/>
<dbReference type="GO" id="GO:0003677">
    <property type="term" value="F:DNA binding"/>
    <property type="evidence" value="ECO:0007669"/>
    <property type="project" value="InterPro"/>
</dbReference>
<accession>A0A398E0G4</accession>
<dbReference type="InterPro" id="IPR013249">
    <property type="entry name" value="RNA_pol_sigma70_r4_t2"/>
</dbReference>
<comment type="caution">
    <text evidence="7">The sequence shown here is derived from an EMBL/GenBank/DDBJ whole genome shotgun (WGS) entry which is preliminary data.</text>
</comment>
<keyword evidence="3" id="KW-0731">Sigma factor</keyword>
<dbReference type="GO" id="GO:0006352">
    <property type="term" value="P:DNA-templated transcription initiation"/>
    <property type="evidence" value="ECO:0007669"/>
    <property type="project" value="InterPro"/>
</dbReference>
<evidence type="ECO:0000256" key="4">
    <source>
        <dbReference type="ARBA" id="ARBA00023163"/>
    </source>
</evidence>
<dbReference type="InterPro" id="IPR013325">
    <property type="entry name" value="RNA_pol_sigma_r2"/>
</dbReference>
<dbReference type="InterPro" id="IPR007627">
    <property type="entry name" value="RNA_pol_sigma70_r2"/>
</dbReference>
<organism evidence="7 8">
    <name type="scientific">Candidatus Cryosericum septentrionale</name>
    <dbReference type="NCBI Taxonomy" id="2290913"/>
    <lineage>
        <taxon>Bacteria</taxon>
        <taxon>Pseudomonadati</taxon>
        <taxon>Caldisericota/Cryosericota group</taxon>
        <taxon>Candidatus Cryosericota</taxon>
        <taxon>Candidatus Cryosericia</taxon>
        <taxon>Candidatus Cryosericales</taxon>
        <taxon>Candidatus Cryosericaceae</taxon>
        <taxon>Candidatus Cryosericum</taxon>
    </lineage>
</organism>
<evidence type="ECO:0000256" key="3">
    <source>
        <dbReference type="ARBA" id="ARBA00023082"/>
    </source>
</evidence>
<dbReference type="Gene3D" id="1.10.10.10">
    <property type="entry name" value="Winged helix-like DNA-binding domain superfamily/Winged helix DNA-binding domain"/>
    <property type="match status" value="1"/>
</dbReference>
<evidence type="ECO:0000259" key="6">
    <source>
        <dbReference type="Pfam" id="PF08281"/>
    </source>
</evidence>
<dbReference type="Gene3D" id="1.10.1740.10">
    <property type="match status" value="1"/>
</dbReference>
<feature type="domain" description="RNA polymerase sigma factor 70 region 4 type 2" evidence="6">
    <location>
        <begin position="165"/>
        <end position="213"/>
    </location>
</feature>
<dbReference type="GO" id="GO:0016987">
    <property type="term" value="F:sigma factor activity"/>
    <property type="evidence" value="ECO:0007669"/>
    <property type="project" value="UniProtKB-KW"/>
</dbReference>
<evidence type="ECO:0000256" key="1">
    <source>
        <dbReference type="ARBA" id="ARBA00010641"/>
    </source>
</evidence>
<evidence type="ECO:0000313" key="8">
    <source>
        <dbReference type="Proteomes" id="UP000266113"/>
    </source>
</evidence>
<reference evidence="7 8" key="1">
    <citation type="submission" date="2018-09" db="EMBL/GenBank/DDBJ databases">
        <title>Discovery and Ecogenomic Context for Candidatus Cryosericales, a Global Caldiserica Order Active in Thawing Permafrost.</title>
        <authorList>
            <person name="Martinez M.A."/>
            <person name="Woodcroft B.J."/>
            <person name="Ignacio Espinoza J.C."/>
            <person name="Zayed A."/>
            <person name="Singleton C.M."/>
            <person name="Boyd J."/>
            <person name="Li Y.-F."/>
            <person name="Purvine S."/>
            <person name="Maughan H."/>
            <person name="Hodgkins S.B."/>
            <person name="Anderson D."/>
            <person name="Sederholm M."/>
            <person name="Temperton B."/>
            <person name="Saleska S.R."/>
            <person name="Tyson G.W."/>
            <person name="Rich V.I."/>
        </authorList>
    </citation>
    <scope>NUCLEOTIDE SEQUENCE [LARGE SCALE GENOMIC DNA]</scope>
    <source>
        <strain evidence="7 8">SMC1</strain>
    </source>
</reference>
<dbReference type="OrthoDB" id="9780326at2"/>
<keyword evidence="2" id="KW-0805">Transcription regulation</keyword>
<evidence type="ECO:0000259" key="5">
    <source>
        <dbReference type="Pfam" id="PF04542"/>
    </source>
</evidence>
<evidence type="ECO:0000256" key="2">
    <source>
        <dbReference type="ARBA" id="ARBA00023015"/>
    </source>
</evidence>
<feature type="domain" description="RNA polymerase sigma-70 region 2" evidence="5">
    <location>
        <begin position="64"/>
        <end position="131"/>
    </location>
</feature>
<dbReference type="EMBL" id="QXIY01000015">
    <property type="protein sequence ID" value="RIE17074.1"/>
    <property type="molecule type" value="Genomic_DNA"/>
</dbReference>
<gene>
    <name evidence="7" type="ORF">SMC1_03735</name>
</gene>
<dbReference type="InterPro" id="IPR014284">
    <property type="entry name" value="RNA_pol_sigma-70_dom"/>
</dbReference>
<dbReference type="NCBIfam" id="TIGR02937">
    <property type="entry name" value="sigma70-ECF"/>
    <property type="match status" value="1"/>
</dbReference>